<sequence>MNSNKHIHTFFNINSKYTYIASICISSILSNLSKDYKISFYILSKDLKEEDKEKLQSLKHIKDYDIEFIDVDENNIFKKNTGYRDITSHISSEGNYRLLVSSVKANLDKCIYLDVDLIVLGDLSKLWEVDIDEYYMAGVMDQLPLIWKEGFKKLPLAKDYLYVNSGVMLCNLKKWREDDIERKLLEDYEKYNHILRCGDQDVLNISLQGKVKYLDLKYNAMPVQQYKNEKFYEQAFKDPFIVHWAGDRKPWIYAYVKYSNEFLKYAKKLPFYDEFMHKYTKLIDKECLQNYEEKFKTLYDLKPVFDNSVNICSIFDWNYAPYFAVLLQSIIEHSSPDMNYDIVILYNNDISKTYMQKISSMIKQDNISLRFVDIYLFISEIKENYDFHIKDHFSESTYYRFLIPKLFKEYKKLIYIDADTIALKDLKEFYAIDLDDKFLGVVRDTLIAAQKYDTNTVEYIEKKLNLDSYENYFNAGVLLFDIAKCNSIDFLNLCLEKLKELEKPRIVDQCVLNSIMYKKVKFISLRWNYLWNTNIKNRNLNRVFNDDFYEEFKDSFKNYYIIHYCDHFKPWNSPHLEKADIWWSYARKTPFYEEILYKNSPMPYKAGAVNIIQSHLSYKLGKEILSVKNNKLKILLLPLSIPWTYILHFTSKAFNNLLANSNGLIKPEPMHHYSDNHEAIRIKNHLTYRLGNTLVKHPFTFLFRISKVYKEWKKEKGMRF</sequence>
<dbReference type="Pfam" id="PF01501">
    <property type="entry name" value="Glyco_transf_8"/>
    <property type="match status" value="2"/>
</dbReference>
<dbReference type="PANTHER" id="PTHR13778">
    <property type="entry name" value="GLYCOSYLTRANSFERASE 8 DOMAIN-CONTAINING PROTEIN"/>
    <property type="match status" value="1"/>
</dbReference>
<dbReference type="KEGG" id="cavi:CAV_0280"/>
<dbReference type="InterPro" id="IPR029044">
    <property type="entry name" value="Nucleotide-diphossugar_trans"/>
</dbReference>
<accession>A0A222MVW7</accession>
<dbReference type="PANTHER" id="PTHR13778:SF47">
    <property type="entry name" value="LIPOPOLYSACCHARIDE 1,3-GALACTOSYLTRANSFERASE"/>
    <property type="match status" value="1"/>
</dbReference>
<dbReference type="EMBL" id="CP022347">
    <property type="protein sequence ID" value="ASQ29951.1"/>
    <property type="molecule type" value="Genomic_DNA"/>
</dbReference>
<reference evidence="4 5" key="1">
    <citation type="submission" date="2017-07" db="EMBL/GenBank/DDBJ databases">
        <title>Analysis of two Campylobacter avium genomes and identification of a novel hippuricase gene.</title>
        <authorList>
            <person name="Miller W.G."/>
            <person name="Chapman M.H."/>
            <person name="Yee E."/>
            <person name="Revez J."/>
            <person name="Bono J.L."/>
            <person name="Rossi M."/>
        </authorList>
    </citation>
    <scope>NUCLEOTIDE SEQUENCE [LARGE SCALE GENOMIC DNA]</scope>
    <source>
        <strain evidence="4 5">LMG 24591</strain>
    </source>
</reference>
<dbReference type="GO" id="GO:0016757">
    <property type="term" value="F:glycosyltransferase activity"/>
    <property type="evidence" value="ECO:0007669"/>
    <property type="project" value="UniProtKB-KW"/>
</dbReference>
<evidence type="ECO:0000313" key="4">
    <source>
        <dbReference type="EMBL" id="ASQ29951.1"/>
    </source>
</evidence>
<dbReference type="GO" id="GO:0046872">
    <property type="term" value="F:metal ion binding"/>
    <property type="evidence" value="ECO:0007669"/>
    <property type="project" value="UniProtKB-KW"/>
</dbReference>
<dbReference type="AlphaFoldDB" id="A0A222MVW7"/>
<evidence type="ECO:0000313" key="5">
    <source>
        <dbReference type="Proteomes" id="UP000201169"/>
    </source>
</evidence>
<dbReference type="RefSeq" id="WP_094324740.1">
    <property type="nucleotide sequence ID" value="NZ_CP022347.1"/>
</dbReference>
<evidence type="ECO:0000256" key="3">
    <source>
        <dbReference type="ARBA" id="ARBA00022723"/>
    </source>
</evidence>
<dbReference type="InterPro" id="IPR050748">
    <property type="entry name" value="Glycosyltrans_8_dom-fam"/>
</dbReference>
<dbReference type="OrthoDB" id="5460665at2"/>
<keyword evidence="3" id="KW-0479">Metal-binding</keyword>
<organism evidence="4 5">
    <name type="scientific">Campylobacter avium LMG 24591</name>
    <dbReference type="NCBI Taxonomy" id="522484"/>
    <lineage>
        <taxon>Bacteria</taxon>
        <taxon>Pseudomonadati</taxon>
        <taxon>Campylobacterota</taxon>
        <taxon>Epsilonproteobacteria</taxon>
        <taxon>Campylobacterales</taxon>
        <taxon>Campylobacteraceae</taxon>
        <taxon>Campylobacter</taxon>
    </lineage>
</organism>
<dbReference type="InterPro" id="IPR002495">
    <property type="entry name" value="Glyco_trans_8"/>
</dbReference>
<evidence type="ECO:0000256" key="1">
    <source>
        <dbReference type="ARBA" id="ARBA00022676"/>
    </source>
</evidence>
<protein>
    <submittedName>
        <fullName evidence="4">Putative two-domain glycosyltransferase, family 8</fullName>
    </submittedName>
</protein>
<keyword evidence="1" id="KW-0328">Glycosyltransferase</keyword>
<gene>
    <name evidence="4" type="ORF">CAV_0280</name>
</gene>
<name>A0A222MVW7_9BACT</name>
<keyword evidence="5" id="KW-1185">Reference proteome</keyword>
<dbReference type="SUPFAM" id="SSF53448">
    <property type="entry name" value="Nucleotide-diphospho-sugar transferases"/>
    <property type="match status" value="2"/>
</dbReference>
<dbReference type="CDD" id="cd04194">
    <property type="entry name" value="GT8_A4GalT_like"/>
    <property type="match status" value="2"/>
</dbReference>
<dbReference type="Proteomes" id="UP000201169">
    <property type="component" value="Chromosome"/>
</dbReference>
<evidence type="ECO:0000256" key="2">
    <source>
        <dbReference type="ARBA" id="ARBA00022679"/>
    </source>
</evidence>
<keyword evidence="2 4" id="KW-0808">Transferase</keyword>
<dbReference type="Gene3D" id="3.90.550.10">
    <property type="entry name" value="Spore Coat Polysaccharide Biosynthesis Protein SpsA, Chain A"/>
    <property type="match status" value="2"/>
</dbReference>
<proteinExistence type="predicted"/>